<organism evidence="2 3">
    <name type="scientific">Colletotrichum simmondsii</name>
    <dbReference type="NCBI Taxonomy" id="703756"/>
    <lineage>
        <taxon>Eukaryota</taxon>
        <taxon>Fungi</taxon>
        <taxon>Dikarya</taxon>
        <taxon>Ascomycota</taxon>
        <taxon>Pezizomycotina</taxon>
        <taxon>Sordariomycetes</taxon>
        <taxon>Hypocreomycetidae</taxon>
        <taxon>Glomerellales</taxon>
        <taxon>Glomerellaceae</taxon>
        <taxon>Colletotrichum</taxon>
        <taxon>Colletotrichum acutatum species complex</taxon>
    </lineage>
</organism>
<proteinExistence type="predicted"/>
<evidence type="ECO:0000256" key="1">
    <source>
        <dbReference type="SAM" id="SignalP"/>
    </source>
</evidence>
<name>A0A135SZ94_9PEZI</name>
<keyword evidence="1" id="KW-0732">Signal</keyword>
<reference evidence="2 3" key="1">
    <citation type="submission" date="2014-02" db="EMBL/GenBank/DDBJ databases">
        <title>The genome sequence of Colletotrichum simmondsii CBS122122.</title>
        <authorList>
            <person name="Baroncelli R."/>
            <person name="Thon M.R."/>
        </authorList>
    </citation>
    <scope>NUCLEOTIDE SEQUENCE [LARGE SCALE GENOMIC DNA]</scope>
    <source>
        <strain evidence="2 3">CBS122122</strain>
    </source>
</reference>
<gene>
    <name evidence="2" type="ORF">CSIM01_03390</name>
</gene>
<dbReference type="AlphaFoldDB" id="A0A135SZ94"/>
<accession>A0A135SZ94</accession>
<feature type="chain" id="PRO_5007803012" evidence="1">
    <location>
        <begin position="33"/>
        <end position="153"/>
    </location>
</feature>
<evidence type="ECO:0000313" key="3">
    <source>
        <dbReference type="Proteomes" id="UP000070328"/>
    </source>
</evidence>
<comment type="caution">
    <text evidence="2">The sequence shown here is derived from an EMBL/GenBank/DDBJ whole genome shotgun (WGS) entry which is preliminary data.</text>
</comment>
<protein>
    <submittedName>
        <fullName evidence="2">Uncharacterized protein</fullName>
    </submittedName>
</protein>
<dbReference type="Proteomes" id="UP000070328">
    <property type="component" value="Unassembled WGS sequence"/>
</dbReference>
<evidence type="ECO:0000313" key="2">
    <source>
        <dbReference type="EMBL" id="KXH41184.1"/>
    </source>
</evidence>
<dbReference type="EMBL" id="JFBX01000347">
    <property type="protein sequence ID" value="KXH41184.1"/>
    <property type="molecule type" value="Genomic_DNA"/>
</dbReference>
<feature type="signal peptide" evidence="1">
    <location>
        <begin position="1"/>
        <end position="32"/>
    </location>
</feature>
<keyword evidence="3" id="KW-1185">Reference proteome</keyword>
<sequence>MTEINGMGIFTAATRPHVAWELLWLYLASLAAEEQPKSDRLKGKASETASQPLFDFSKGVKKTESLNNDLAVASQHPASQDMHPSCDRSLVSKARSSEMPFAAVPSVIITQKLGDDEAMVLGHRQGGLEEVGKVLPINQFSTTSVARPGHACQ</sequence>